<sequence>MTNEKNFTEGKIIGPLMRFALPVMFALFLQAMYGAVDLMVVGKFSVPEEVSAVSTGSQIMLTIGNLVASLAMGTTIYFGQQIGMGKLKLGGQIIGASIALFMAIGLCMSILIPVLSPQIASVMQAPEAAFSQTVCYIRICGAGMIAIVSYNLIGAIFRSMGDSKTPLITVGIACVVNIVGDLLLIAVLGLGARGAAIATVSAQVVSVVASLIFISTQKFAFEFNFKMIRFDSEIIGKVLRLGSPIALQDFLVGLSFLVVQAIVNTLGVTASAGVGVAEKVCGFIMLVPSAFMQSISAFVAQNAGAGKMDRALKALRSTIAVSFVFGFAMFVLAFFRGDLLTGIFAKDTDVVLAGAEYLKSYAIDCLFTCFLFCFIGFYNGIGVTTFVMAQGIIGAFLVRIPVVILMRKWEPVTLFHIGLATPCSTVVQIILCFGCLIFLKRKKRLCL</sequence>
<feature type="transmembrane region" description="Helical" evidence="13">
    <location>
        <begin position="317"/>
        <end position="337"/>
    </location>
</feature>
<keyword evidence="8 13" id="KW-0812">Transmembrane</keyword>
<feature type="transmembrane region" description="Helical" evidence="13">
    <location>
        <begin position="12"/>
        <end position="36"/>
    </location>
</feature>
<evidence type="ECO:0000256" key="12">
    <source>
        <dbReference type="ARBA" id="ARBA00031636"/>
    </source>
</evidence>
<dbReference type="EMBL" id="FOXO01000037">
    <property type="protein sequence ID" value="SFQ34998.1"/>
    <property type="molecule type" value="Genomic_DNA"/>
</dbReference>
<dbReference type="GO" id="GO:0015297">
    <property type="term" value="F:antiporter activity"/>
    <property type="evidence" value="ECO:0007669"/>
    <property type="project" value="UniProtKB-KW"/>
</dbReference>
<comment type="function">
    <text evidence="1">Multidrug efflux pump.</text>
</comment>
<keyword evidence="9 13" id="KW-1133">Transmembrane helix</keyword>
<dbReference type="OrthoDB" id="9776324at2"/>
<evidence type="ECO:0000256" key="5">
    <source>
        <dbReference type="ARBA" id="ARBA00022448"/>
    </source>
</evidence>
<feature type="transmembrane region" description="Helical" evidence="13">
    <location>
        <begin position="283"/>
        <end position="305"/>
    </location>
</feature>
<evidence type="ECO:0000256" key="6">
    <source>
        <dbReference type="ARBA" id="ARBA00022449"/>
    </source>
</evidence>
<evidence type="ECO:0000256" key="1">
    <source>
        <dbReference type="ARBA" id="ARBA00003408"/>
    </source>
</evidence>
<evidence type="ECO:0000256" key="13">
    <source>
        <dbReference type="SAM" id="Phobius"/>
    </source>
</evidence>
<keyword evidence="11 13" id="KW-0472">Membrane</keyword>
<dbReference type="PANTHER" id="PTHR43298:SF2">
    <property type="entry name" value="FMN_FAD EXPORTER YEEO-RELATED"/>
    <property type="match status" value="1"/>
</dbReference>
<evidence type="ECO:0000256" key="11">
    <source>
        <dbReference type="ARBA" id="ARBA00023136"/>
    </source>
</evidence>
<feature type="transmembrane region" description="Helical" evidence="13">
    <location>
        <begin position="136"/>
        <end position="157"/>
    </location>
</feature>
<keyword evidence="10" id="KW-0406">Ion transport</keyword>
<feature type="transmembrane region" description="Helical" evidence="13">
    <location>
        <begin position="357"/>
        <end position="378"/>
    </location>
</feature>
<feature type="transmembrane region" description="Helical" evidence="13">
    <location>
        <begin position="412"/>
        <end position="439"/>
    </location>
</feature>
<feature type="transmembrane region" description="Helical" evidence="13">
    <location>
        <begin position="238"/>
        <end position="263"/>
    </location>
</feature>
<feature type="transmembrane region" description="Helical" evidence="13">
    <location>
        <begin position="385"/>
        <end position="406"/>
    </location>
</feature>
<feature type="transmembrane region" description="Helical" evidence="13">
    <location>
        <begin position="91"/>
        <end position="116"/>
    </location>
</feature>
<dbReference type="GO" id="GO:0042910">
    <property type="term" value="F:xenobiotic transmembrane transporter activity"/>
    <property type="evidence" value="ECO:0007669"/>
    <property type="project" value="InterPro"/>
</dbReference>
<dbReference type="Proteomes" id="UP000182624">
    <property type="component" value="Unassembled WGS sequence"/>
</dbReference>
<dbReference type="NCBIfam" id="TIGR00797">
    <property type="entry name" value="matE"/>
    <property type="match status" value="1"/>
</dbReference>
<dbReference type="Pfam" id="PF01554">
    <property type="entry name" value="MatE"/>
    <property type="match status" value="2"/>
</dbReference>
<evidence type="ECO:0000256" key="8">
    <source>
        <dbReference type="ARBA" id="ARBA00022692"/>
    </source>
</evidence>
<keyword evidence="5" id="KW-0813">Transport</keyword>
<name>A0A1I5XSS9_9FIRM</name>
<keyword evidence="6" id="KW-0050">Antiport</keyword>
<dbReference type="CDD" id="cd13138">
    <property type="entry name" value="MATE_yoeA_like"/>
    <property type="match status" value="1"/>
</dbReference>
<dbReference type="RefSeq" id="WP_074891434.1">
    <property type="nucleotide sequence ID" value="NZ_FOXO01000037.1"/>
</dbReference>
<proteinExistence type="inferred from homology"/>
<evidence type="ECO:0000256" key="4">
    <source>
        <dbReference type="ARBA" id="ARBA00020268"/>
    </source>
</evidence>
<dbReference type="InterPro" id="IPR048279">
    <property type="entry name" value="MdtK-like"/>
</dbReference>
<organism evidence="14 15">
    <name type="scientific">Butyrivibrio proteoclasticus</name>
    <dbReference type="NCBI Taxonomy" id="43305"/>
    <lineage>
        <taxon>Bacteria</taxon>
        <taxon>Bacillati</taxon>
        <taxon>Bacillota</taxon>
        <taxon>Clostridia</taxon>
        <taxon>Lachnospirales</taxon>
        <taxon>Lachnospiraceae</taxon>
        <taxon>Butyrivibrio</taxon>
    </lineage>
</organism>
<feature type="transmembrane region" description="Helical" evidence="13">
    <location>
        <begin position="169"/>
        <end position="190"/>
    </location>
</feature>
<evidence type="ECO:0000256" key="10">
    <source>
        <dbReference type="ARBA" id="ARBA00023065"/>
    </source>
</evidence>
<accession>A0A1I5XSS9</accession>
<keyword evidence="15" id="KW-1185">Reference proteome</keyword>
<evidence type="ECO:0000313" key="15">
    <source>
        <dbReference type="Proteomes" id="UP000182624"/>
    </source>
</evidence>
<dbReference type="GO" id="GO:0005886">
    <property type="term" value="C:plasma membrane"/>
    <property type="evidence" value="ECO:0007669"/>
    <property type="project" value="UniProtKB-SubCell"/>
</dbReference>
<dbReference type="AlphaFoldDB" id="A0A1I5XSS9"/>
<comment type="similarity">
    <text evidence="3">Belongs to the multi antimicrobial extrusion (MATE) (TC 2.A.66.1) family.</text>
</comment>
<evidence type="ECO:0000256" key="2">
    <source>
        <dbReference type="ARBA" id="ARBA00004651"/>
    </source>
</evidence>
<feature type="transmembrane region" description="Helical" evidence="13">
    <location>
        <begin position="56"/>
        <end position="79"/>
    </location>
</feature>
<evidence type="ECO:0000256" key="7">
    <source>
        <dbReference type="ARBA" id="ARBA00022475"/>
    </source>
</evidence>
<reference evidence="15" key="1">
    <citation type="submission" date="2016-10" db="EMBL/GenBank/DDBJ databases">
        <authorList>
            <person name="Varghese N."/>
            <person name="Submissions S."/>
        </authorList>
    </citation>
    <scope>NUCLEOTIDE SEQUENCE [LARGE SCALE GENOMIC DNA]</scope>
    <source>
        <strain evidence="15">P18</strain>
    </source>
</reference>
<feature type="transmembrane region" description="Helical" evidence="13">
    <location>
        <begin position="196"/>
        <end position="217"/>
    </location>
</feature>
<evidence type="ECO:0000256" key="3">
    <source>
        <dbReference type="ARBA" id="ARBA00010199"/>
    </source>
</evidence>
<dbReference type="InterPro" id="IPR050222">
    <property type="entry name" value="MATE_MdtK"/>
</dbReference>
<dbReference type="PANTHER" id="PTHR43298">
    <property type="entry name" value="MULTIDRUG RESISTANCE PROTEIN NORM-RELATED"/>
    <property type="match status" value="1"/>
</dbReference>
<evidence type="ECO:0000256" key="9">
    <source>
        <dbReference type="ARBA" id="ARBA00022989"/>
    </source>
</evidence>
<dbReference type="GO" id="GO:0006811">
    <property type="term" value="P:monoatomic ion transport"/>
    <property type="evidence" value="ECO:0007669"/>
    <property type="project" value="UniProtKB-KW"/>
</dbReference>
<comment type="subcellular location">
    <subcellularLocation>
        <location evidence="2">Cell membrane</location>
        <topology evidence="2">Multi-pass membrane protein</topology>
    </subcellularLocation>
</comment>
<protein>
    <recommendedName>
        <fullName evidence="4">Probable multidrug resistance protein NorM</fullName>
    </recommendedName>
    <alternativeName>
        <fullName evidence="12">Multidrug-efflux transporter</fullName>
    </alternativeName>
</protein>
<keyword evidence="7" id="KW-1003">Cell membrane</keyword>
<dbReference type="InterPro" id="IPR002528">
    <property type="entry name" value="MATE_fam"/>
</dbReference>
<dbReference type="PIRSF" id="PIRSF006603">
    <property type="entry name" value="DinF"/>
    <property type="match status" value="1"/>
</dbReference>
<evidence type="ECO:0000313" key="14">
    <source>
        <dbReference type="EMBL" id="SFQ34998.1"/>
    </source>
</evidence>
<gene>
    <name evidence="14" type="ORF">SAMN04487928_1373</name>
</gene>